<dbReference type="SMR" id="A0A165XK01"/>
<protein>
    <submittedName>
        <fullName evidence="1">Uncharacterized protein</fullName>
    </submittedName>
</protein>
<name>A0A165XK01_MIMIV</name>
<reference evidence="1" key="1">
    <citation type="journal article" date="2016" name="Genom Data">
        <title>Isolation and complete genome sequencing of Mimivirus bombay, a Giant Virus in sewage of Mumbai, India.</title>
        <authorList>
            <person name="Chatterjee A."/>
            <person name="Ali F."/>
            <person name="Bange D."/>
            <person name="Kondabagil K."/>
        </authorList>
    </citation>
    <scope>NUCLEOTIDE SEQUENCE [LARGE SCALE GENOMIC DNA]</scope>
    <source>
        <strain evidence="1">1</strain>
    </source>
</reference>
<dbReference type="Proteomes" id="UP000241559">
    <property type="component" value="Segment"/>
</dbReference>
<organism evidence="1 2">
    <name type="scientific">Mimivirus Bombay</name>
    <dbReference type="NCBI Taxonomy" id="1835008"/>
    <lineage>
        <taxon>Viruses</taxon>
        <taxon>Varidnaviria</taxon>
        <taxon>Bamfordvirae</taxon>
        <taxon>Nucleocytoviricota</taxon>
        <taxon>Megaviricetes</taxon>
        <taxon>Imitervirales</taxon>
        <taxon>Mimiviridae</taxon>
        <taxon>Megamimivirinae</taxon>
        <taxon>Mimivirus</taxon>
        <taxon>Mimivirus bradfordmassiliense</taxon>
    </lineage>
</organism>
<proteinExistence type="predicted"/>
<accession>A0A165XK01</accession>
<evidence type="ECO:0000313" key="1">
    <source>
        <dbReference type="EMBL" id="AMZ03234.1"/>
    </source>
</evidence>
<evidence type="ECO:0000313" key="2">
    <source>
        <dbReference type="Proteomes" id="UP000241559"/>
    </source>
</evidence>
<dbReference type="EMBL" id="KU761889">
    <property type="protein sequence ID" value="AMZ03234.1"/>
    <property type="molecule type" value="Genomic_DNA"/>
</dbReference>
<sequence>MSLYWTMFGHPSEQDIDEIESWFDWPISVYDFPRFRDVNVNSENPIIKVTTRSGGGNREEYEENNEYVSLLEGFICDKDASWDSTYAIFKYKIPDRSLDKWREYIERKKLELKKSQQISTKKINEDDENNKDNIDNNSASTIVDEFMKAFTKIHENIETEKILQNTDKSFSNTREIEFKQPSQEQSQQQLSNECVVKITELLDKAKISINDLNKTIEKLNETVNKYHG</sequence>